<dbReference type="InterPro" id="IPR001734">
    <property type="entry name" value="Na/solute_symporter"/>
</dbReference>
<dbReference type="InterPro" id="IPR036890">
    <property type="entry name" value="HATPase_C_sf"/>
</dbReference>
<keyword evidence="11 13" id="KW-0472">Membrane</keyword>
<dbReference type="InterPro" id="IPR036097">
    <property type="entry name" value="HisK_dim/P_sf"/>
</dbReference>
<dbReference type="InterPro" id="IPR050736">
    <property type="entry name" value="Sensor_HK_Regulatory"/>
</dbReference>
<feature type="transmembrane region" description="Helical" evidence="13">
    <location>
        <begin position="6"/>
        <end position="23"/>
    </location>
</feature>
<dbReference type="Proteomes" id="UP001628193">
    <property type="component" value="Unassembled WGS sequence"/>
</dbReference>
<dbReference type="InterPro" id="IPR003661">
    <property type="entry name" value="HisK_dim/P_dom"/>
</dbReference>
<evidence type="ECO:0000256" key="10">
    <source>
        <dbReference type="ARBA" id="ARBA00023012"/>
    </source>
</evidence>
<feature type="transmembrane region" description="Helical" evidence="13">
    <location>
        <begin position="68"/>
        <end position="87"/>
    </location>
</feature>
<dbReference type="SUPFAM" id="SSF55874">
    <property type="entry name" value="ATPase domain of HSP90 chaperone/DNA topoisomerase II/histidine kinase"/>
    <property type="match status" value="1"/>
</dbReference>
<dbReference type="InterPro" id="IPR003594">
    <property type="entry name" value="HATPase_dom"/>
</dbReference>
<evidence type="ECO:0000256" key="5">
    <source>
        <dbReference type="ARBA" id="ARBA00022553"/>
    </source>
</evidence>
<feature type="transmembrane region" description="Helical" evidence="13">
    <location>
        <begin position="335"/>
        <end position="364"/>
    </location>
</feature>
<evidence type="ECO:0000256" key="6">
    <source>
        <dbReference type="ARBA" id="ARBA00022679"/>
    </source>
</evidence>
<keyword evidence="16" id="KW-1185">Reference proteome</keyword>
<feature type="domain" description="Histidine kinase" evidence="14">
    <location>
        <begin position="688"/>
        <end position="910"/>
    </location>
</feature>
<evidence type="ECO:0000256" key="12">
    <source>
        <dbReference type="SAM" id="Coils"/>
    </source>
</evidence>
<feature type="transmembrane region" description="Helical" evidence="13">
    <location>
        <begin position="35"/>
        <end position="56"/>
    </location>
</feature>
<feature type="coiled-coil region" evidence="12">
    <location>
        <begin position="647"/>
        <end position="688"/>
    </location>
</feature>
<comment type="subcellular location">
    <subcellularLocation>
        <location evidence="2">Membrane</location>
        <topology evidence="2">Multi-pass membrane protein</topology>
    </subcellularLocation>
</comment>
<dbReference type="GO" id="GO:0016740">
    <property type="term" value="F:transferase activity"/>
    <property type="evidence" value="ECO:0007669"/>
    <property type="project" value="UniProtKB-KW"/>
</dbReference>
<keyword evidence="9 13" id="KW-1133">Transmembrane helix</keyword>
<dbReference type="InterPro" id="IPR004358">
    <property type="entry name" value="Sig_transdc_His_kin-like_C"/>
</dbReference>
<name>A0ABQ0C9P0_9PROT</name>
<keyword evidence="6 15" id="KW-0808">Transferase</keyword>
<dbReference type="Gene3D" id="3.30.565.10">
    <property type="entry name" value="Histidine kinase-like ATPase, C-terminal domain"/>
    <property type="match status" value="1"/>
</dbReference>
<dbReference type="PANTHER" id="PTHR43711:SF30">
    <property type="entry name" value="HISTIDINE KINASE"/>
    <property type="match status" value="1"/>
</dbReference>
<dbReference type="PANTHER" id="PTHR43711">
    <property type="entry name" value="TWO-COMPONENT HISTIDINE KINASE"/>
    <property type="match status" value="1"/>
</dbReference>
<evidence type="ECO:0000256" key="11">
    <source>
        <dbReference type="ARBA" id="ARBA00023136"/>
    </source>
</evidence>
<dbReference type="Gene3D" id="1.20.1730.10">
    <property type="entry name" value="Sodium/glucose cotransporter"/>
    <property type="match status" value="1"/>
</dbReference>
<dbReference type="InterPro" id="IPR005467">
    <property type="entry name" value="His_kinase_dom"/>
</dbReference>
<proteinExistence type="inferred from homology"/>
<keyword evidence="7 13" id="KW-0812">Transmembrane</keyword>
<feature type="transmembrane region" description="Helical" evidence="13">
    <location>
        <begin position="205"/>
        <end position="227"/>
    </location>
</feature>
<dbReference type="PROSITE" id="PS50283">
    <property type="entry name" value="NA_SOLUT_SYMP_3"/>
    <property type="match status" value="1"/>
</dbReference>
<evidence type="ECO:0000259" key="14">
    <source>
        <dbReference type="PROSITE" id="PS50109"/>
    </source>
</evidence>
<dbReference type="CDD" id="cd00075">
    <property type="entry name" value="HATPase"/>
    <property type="match status" value="1"/>
</dbReference>
<feature type="transmembrane region" description="Helical" evidence="13">
    <location>
        <begin position="448"/>
        <end position="470"/>
    </location>
</feature>
<evidence type="ECO:0000256" key="2">
    <source>
        <dbReference type="ARBA" id="ARBA00004141"/>
    </source>
</evidence>
<evidence type="ECO:0000256" key="9">
    <source>
        <dbReference type="ARBA" id="ARBA00022989"/>
    </source>
</evidence>
<evidence type="ECO:0000256" key="8">
    <source>
        <dbReference type="ARBA" id="ARBA00022777"/>
    </source>
</evidence>
<reference evidence="15 16" key="1">
    <citation type="submission" date="2024-05" db="EMBL/GenBank/DDBJ databases">
        <authorList>
            <consortium name="Candidatus Magnetaquicoccaceae bacterium FCR-1 genome sequencing consortium"/>
            <person name="Shimoshige H."/>
            <person name="Shimamura S."/>
            <person name="Taoka A."/>
            <person name="Kobayashi H."/>
            <person name="Maekawa T."/>
        </authorList>
    </citation>
    <scope>NUCLEOTIDE SEQUENCE [LARGE SCALE GENOMIC DNA]</scope>
    <source>
        <strain evidence="15 16">FCR-1</strain>
    </source>
</reference>
<reference evidence="15 16" key="2">
    <citation type="submission" date="2024-09" db="EMBL/GenBank/DDBJ databases">
        <title>Draft genome sequence of Candidatus Magnetaquicoccaceae bacterium FCR-1.</title>
        <authorList>
            <person name="Shimoshige H."/>
            <person name="Shimamura S."/>
            <person name="Taoka A."/>
            <person name="Kobayashi H."/>
            <person name="Maekawa T."/>
        </authorList>
    </citation>
    <scope>NUCLEOTIDE SEQUENCE [LARGE SCALE GENOMIC DNA]</scope>
    <source>
        <strain evidence="15 16">FCR-1</strain>
    </source>
</reference>
<dbReference type="PRINTS" id="PR00344">
    <property type="entry name" value="BCTRLSENSOR"/>
</dbReference>
<sequence>MSWQWIVPLMSISYLGLLFAVAYHADRQAARGRSLVNNPTIYTLSIAVYCTSWTYYGSVGRAAETGIGFLPIFLGPTIMAALWWLLLTKIIAISKANHITSIADFIASRFGKSPVLGGMVTLFVVIGVLPYIALQLKAVTVSLDVLVHHLDDFQDMRGSTGAGWGDTALYVAMILALFSILFGTRHLDASERHEGMVTAIAFESIVKLGAFLFVGLFVTFGLFDGFGDLFRKAMADPSLKRLMTFDAMPGGFAAWFSMTLIAMMAVMFLPRQFQVLVVENVNPVHIRQASWLFPLYLLAFNLFVLPIALAGRLFFSGGGMDPDTFVLILPIQGNQVWLALFVYLGGLSAATSMVIVEVIAMSTMVSNDLVLPLLLRFRAAFREDLSGIILTIRRGIIIALMLLGYLYFRLIGESHTLVSIGIISFAAVAQFAPAILIGIYWQGVSRRAAMGGLMAGFIVWFHTLLFASFAKSGWIAASFLTHGPWGIAWLKPQALFGLPLFDPLTHSVFWSLLANIGTLVLISLFDRQTAVEQIQALNFVNVFEKGARGGNEYLWSGFVSVAELKKLLSRFIGPAQAELDFANYMQHRLLKLEEHAQAPAHLVAFAEKRLTGAIGSASARVMVSSVVTGEELDLHGVMRILDETSQVIEYSQRLELKSRQLEAATRQLQEVNERLQELDRLKDEFISTVSHELRTPLTSIRAFSEILRDNEEMDLGDRRRFTEIIIKEAERLTRLVNQILDLAKIESGKMEWHLERVDLVEIAQDAIDATHQLFENKSVRLKFHAPLYPVMLKADRDKIIQVVINLLSNAVKFCEASVGAVEVHLRQVPEGVGIEVVDNGPGIPKEDLEKVFEKFHQVDQARDETMDVPLGTGLGLTICQRIIERHRGRIWVESELGQGATFKFLVPLDPGE</sequence>
<evidence type="ECO:0000256" key="1">
    <source>
        <dbReference type="ARBA" id="ARBA00000085"/>
    </source>
</evidence>
<feature type="transmembrane region" description="Helical" evidence="13">
    <location>
        <begin position="385"/>
        <end position="408"/>
    </location>
</feature>
<organism evidence="15 16">
    <name type="scientific">Candidatus Magnetaquiglobus chichijimensis</name>
    <dbReference type="NCBI Taxonomy" id="3141448"/>
    <lineage>
        <taxon>Bacteria</taxon>
        <taxon>Pseudomonadati</taxon>
        <taxon>Pseudomonadota</taxon>
        <taxon>Magnetococcia</taxon>
        <taxon>Magnetococcales</taxon>
        <taxon>Candidatus Magnetaquicoccaceae</taxon>
        <taxon>Candidatus Magnetaquiglobus</taxon>
    </lineage>
</organism>
<dbReference type="EC" id="2.7.13.3" evidence="4"/>
<dbReference type="EMBL" id="BAAFGK010000004">
    <property type="protein sequence ID" value="GAB0057583.1"/>
    <property type="molecule type" value="Genomic_DNA"/>
</dbReference>
<dbReference type="Pfam" id="PF02518">
    <property type="entry name" value="HATPase_c"/>
    <property type="match status" value="1"/>
</dbReference>
<dbReference type="SUPFAM" id="SSF47384">
    <property type="entry name" value="Homodimeric domain of signal transducing histidine kinase"/>
    <property type="match status" value="1"/>
</dbReference>
<dbReference type="SMART" id="SM00387">
    <property type="entry name" value="HATPase_c"/>
    <property type="match status" value="1"/>
</dbReference>
<gene>
    <name evidence="15" type="primary">sasA_10</name>
    <name evidence="15" type="ORF">SIID45300_01914</name>
</gene>
<evidence type="ECO:0000256" key="13">
    <source>
        <dbReference type="SAM" id="Phobius"/>
    </source>
</evidence>
<accession>A0ABQ0C9P0</accession>
<comment type="catalytic activity">
    <reaction evidence="1">
        <text>ATP + protein L-histidine = ADP + protein N-phospho-L-histidine.</text>
        <dbReference type="EC" id="2.7.13.3"/>
    </reaction>
</comment>
<dbReference type="InterPro" id="IPR038377">
    <property type="entry name" value="Na/Glc_symporter_sf"/>
</dbReference>
<dbReference type="PROSITE" id="PS50109">
    <property type="entry name" value="HIS_KIN"/>
    <property type="match status" value="1"/>
</dbReference>
<evidence type="ECO:0000313" key="15">
    <source>
        <dbReference type="EMBL" id="GAB0057583.1"/>
    </source>
</evidence>
<dbReference type="CDD" id="cd10322">
    <property type="entry name" value="SLC5sbd"/>
    <property type="match status" value="1"/>
</dbReference>
<keyword evidence="12" id="KW-0175">Coiled coil</keyword>
<dbReference type="SMART" id="SM00388">
    <property type="entry name" value="HisKA"/>
    <property type="match status" value="1"/>
</dbReference>
<protein>
    <recommendedName>
        <fullName evidence="4">histidine kinase</fullName>
        <ecNumber evidence="4">2.7.13.3</ecNumber>
    </recommendedName>
</protein>
<dbReference type="CDD" id="cd00082">
    <property type="entry name" value="HisKA"/>
    <property type="match status" value="1"/>
</dbReference>
<dbReference type="Pfam" id="PF00512">
    <property type="entry name" value="HisKA"/>
    <property type="match status" value="1"/>
</dbReference>
<keyword evidence="10" id="KW-0902">Two-component regulatory system</keyword>
<evidence type="ECO:0000256" key="3">
    <source>
        <dbReference type="ARBA" id="ARBA00006434"/>
    </source>
</evidence>
<feature type="transmembrane region" description="Helical" evidence="13">
    <location>
        <begin position="420"/>
        <end position="441"/>
    </location>
</feature>
<comment type="caution">
    <text evidence="15">The sequence shown here is derived from an EMBL/GenBank/DDBJ whole genome shotgun (WGS) entry which is preliminary data.</text>
</comment>
<feature type="transmembrane region" description="Helical" evidence="13">
    <location>
        <begin position="247"/>
        <end position="270"/>
    </location>
</feature>
<dbReference type="Gene3D" id="1.10.287.130">
    <property type="match status" value="1"/>
</dbReference>
<keyword evidence="8" id="KW-0418">Kinase</keyword>
<evidence type="ECO:0000256" key="4">
    <source>
        <dbReference type="ARBA" id="ARBA00012438"/>
    </source>
</evidence>
<comment type="similarity">
    <text evidence="3">Belongs to the sodium:solute symporter (SSF) (TC 2.A.21) family.</text>
</comment>
<keyword evidence="5" id="KW-0597">Phosphoprotein</keyword>
<evidence type="ECO:0000256" key="7">
    <source>
        <dbReference type="ARBA" id="ARBA00022692"/>
    </source>
</evidence>
<feature type="transmembrane region" description="Helical" evidence="13">
    <location>
        <begin position="115"/>
        <end position="134"/>
    </location>
</feature>
<evidence type="ECO:0000313" key="16">
    <source>
        <dbReference type="Proteomes" id="UP001628193"/>
    </source>
</evidence>
<feature type="transmembrane region" description="Helical" evidence="13">
    <location>
        <begin position="167"/>
        <end position="184"/>
    </location>
</feature>
<feature type="transmembrane region" description="Helical" evidence="13">
    <location>
        <begin position="291"/>
        <end position="315"/>
    </location>
</feature>